<evidence type="ECO:0000259" key="6">
    <source>
        <dbReference type="Pfam" id="PF13229"/>
    </source>
</evidence>
<dbReference type="InterPro" id="IPR006626">
    <property type="entry name" value="PbH1"/>
</dbReference>
<dbReference type="Pfam" id="PF13229">
    <property type="entry name" value="Beta_helix"/>
    <property type="match status" value="1"/>
</dbReference>
<reference evidence="7" key="1">
    <citation type="journal article" date="2015" name="Nature">
        <title>Complex archaea that bridge the gap between prokaryotes and eukaryotes.</title>
        <authorList>
            <person name="Spang A."/>
            <person name="Saw J.H."/>
            <person name="Jorgensen S.L."/>
            <person name="Zaremba-Niedzwiedzka K."/>
            <person name="Martijn J."/>
            <person name="Lind A.E."/>
            <person name="van Eijk R."/>
            <person name="Schleper C."/>
            <person name="Guy L."/>
            <person name="Ettema T.J."/>
        </authorList>
    </citation>
    <scope>NUCLEOTIDE SEQUENCE</scope>
</reference>
<sequence length="1225" mass="135615">MRKFSKVERVLFILSLIFGFSILIITNLHYSKDNSSGYLDFDNEQNLKRAGYWNIPPFIIDGNSDWTTFNSTYEWVNGNGTWNDPYIIENITVDGGWSGNGIEIKNSDVYFIIRNSTVYNSGFSEAGIYLFNVKNGKLMNNDCLNNGKNGIEIRVSNNNTIAGNTLNNNVVNGISLDNSFNNSVLNNTANNSEYGIHIKGNYNNISKNIIFDNNYGIQITRQQNLVSENIVTSNVYYGIEIRDSYNTILNNIVSSNGGDGIAIGWSDNGCKILGNIAYNNKNGISLSYSNNHTISGNIVKYSSNRGINLDESHINKVWDNYISESGGGNGYDDGLGNQWDNGTIGNYWDDYTGVDADDDGIGDSAYNISGTASSKDNYPIWDDGYSGSPIVIDGQASGVGAHNWTWAQSKTWCTGSGTFGDPYIIESITIDGGYSDLGITIKNSNVYFVIRNVTVYHSGNSHHEAGIVLDSVSKGSLTDNILSDNFHGIFLGSSTNNSIIGNILTDNQMGIRLRDNSSNNTISENDVFNNKGSSGILLEYGSNNNMISENNASYQTNGAGIVIQQSSNYNMIKNNSVFYNKNGIILSECNGSIISENKAYFNTIRGIAVWAYNYHNNISNNYLNNNYDEGIELLYSDFNIVYNNTVSYNTIGIKVSDSKNNYILSNKIHDNDDGLTFMSGSNNNTSSNNFINNNGAYGIDIAEYADNQTILYNIIENNTRGIRVMSKNNEIFENAINYNNEYGIIVDDNFEVPENNLFYKNNFTNPAGLNAYDNGINNNWDNGSLGNFWADYNYYDNDGDGIGDLPYNISGTAGSKDFFPQWSVRDDISPILSINFPIVNEIFGFNAPEFNITVNDLSPINATWYTIDEGSTNYTFSGLTGFINQTAWNQEVDGVITIRFYANDSLGNLGFKDINISKDITVPKITINSPTPNQLCGVDAPTFSLTIDELNLLEKRYSLNGRLNITFTIEIQISQSEWNNVGNGTVSIMFYVIDLAGNVNSSEVIVRKDIFVPQVSIIFPVDVDIFENIAPSFIVNIQDANLDKMWYKLNFGTQEVPFTSNDTIDQGLWDTLPDGTVILTFYANDTAGNLNFTSVNIIKDTFLPEILILSPNLNDIFGINPPTFELSINEANLVSTWYTKDGGLTNYTFSGTIGTINQDAWDTALEGQITITFYAQDAAGNIGTETVIVIKRIPSESSISGYNIYLLYGVIFIGLIISMKKKHKS</sequence>
<evidence type="ECO:0008006" key="8">
    <source>
        <dbReference type="Google" id="ProtNLM"/>
    </source>
</evidence>
<feature type="transmembrane region" description="Helical" evidence="4">
    <location>
        <begin position="12"/>
        <end position="30"/>
    </location>
</feature>
<gene>
    <name evidence="7" type="ORF">LCGC14_1311560</name>
</gene>
<dbReference type="InterPro" id="IPR039448">
    <property type="entry name" value="Beta_helix"/>
</dbReference>
<organism evidence="7">
    <name type="scientific">marine sediment metagenome</name>
    <dbReference type="NCBI Taxonomy" id="412755"/>
    <lineage>
        <taxon>unclassified sequences</taxon>
        <taxon>metagenomes</taxon>
        <taxon>ecological metagenomes</taxon>
    </lineage>
</organism>
<dbReference type="SUPFAM" id="SSF51126">
    <property type="entry name" value="Pectin lyase-like"/>
    <property type="match status" value="4"/>
</dbReference>
<dbReference type="InterPro" id="IPR011050">
    <property type="entry name" value="Pectin_lyase_fold/virulence"/>
</dbReference>
<protein>
    <recommendedName>
        <fullName evidence="8">Periplasmic copper-binding protein NosD beta helix domain-containing protein</fullName>
    </recommendedName>
</protein>
<name>A0A0F9N342_9ZZZZ</name>
<feature type="domain" description="Periplasmic copper-binding protein NosD beta helix" evidence="5">
    <location>
        <begin position="627"/>
        <end position="793"/>
    </location>
</feature>
<dbReference type="PANTHER" id="PTHR22990">
    <property type="entry name" value="F-BOX ONLY PROTEIN"/>
    <property type="match status" value="1"/>
</dbReference>
<comment type="caution">
    <text evidence="7">The sequence shown here is derived from an EMBL/GenBank/DDBJ whole genome shotgun (WGS) entry which is preliminary data.</text>
</comment>
<dbReference type="EMBL" id="LAZR01007746">
    <property type="protein sequence ID" value="KKM83225.1"/>
    <property type="molecule type" value="Genomic_DNA"/>
</dbReference>
<dbReference type="SMART" id="SM00710">
    <property type="entry name" value="PbH1"/>
    <property type="match status" value="23"/>
</dbReference>
<keyword evidence="3" id="KW-0833">Ubl conjugation pathway</keyword>
<evidence type="ECO:0000259" key="5">
    <source>
        <dbReference type="Pfam" id="PF05048"/>
    </source>
</evidence>
<evidence type="ECO:0000256" key="3">
    <source>
        <dbReference type="ARBA" id="ARBA00022786"/>
    </source>
</evidence>
<evidence type="ECO:0000256" key="4">
    <source>
        <dbReference type="SAM" id="Phobius"/>
    </source>
</evidence>
<dbReference type="InterPro" id="IPR012334">
    <property type="entry name" value="Pectin_lyas_fold"/>
</dbReference>
<dbReference type="Pfam" id="PF05048">
    <property type="entry name" value="NosD"/>
    <property type="match status" value="2"/>
</dbReference>
<keyword evidence="4" id="KW-0812">Transmembrane</keyword>
<keyword evidence="4" id="KW-1133">Transmembrane helix</keyword>
<keyword evidence="2" id="KW-0677">Repeat</keyword>
<dbReference type="AlphaFoldDB" id="A0A0F9N342"/>
<feature type="transmembrane region" description="Helical" evidence="4">
    <location>
        <begin position="1202"/>
        <end position="1219"/>
    </location>
</feature>
<dbReference type="InterPro" id="IPR022441">
    <property type="entry name" value="Para_beta_helix_rpt-2"/>
</dbReference>
<dbReference type="InterPro" id="IPR007742">
    <property type="entry name" value="NosD_dom"/>
</dbReference>
<dbReference type="PANTHER" id="PTHR22990:SF15">
    <property type="entry name" value="F-BOX ONLY PROTEIN 10"/>
    <property type="match status" value="1"/>
</dbReference>
<proteinExistence type="predicted"/>
<dbReference type="NCBIfam" id="TIGR03804">
    <property type="entry name" value="para_beta_helix"/>
    <property type="match status" value="10"/>
</dbReference>
<feature type="domain" description="Periplasmic copper-binding protein NosD beta helix" evidence="5">
    <location>
        <begin position="202"/>
        <end position="353"/>
    </location>
</feature>
<evidence type="ECO:0000256" key="2">
    <source>
        <dbReference type="ARBA" id="ARBA00022737"/>
    </source>
</evidence>
<keyword evidence="4" id="KW-0472">Membrane</keyword>
<dbReference type="InterPro" id="IPR051550">
    <property type="entry name" value="SCF-Subunits/Alg-Epimerases"/>
</dbReference>
<evidence type="ECO:0000313" key="7">
    <source>
        <dbReference type="EMBL" id="KKM83225.1"/>
    </source>
</evidence>
<dbReference type="Gene3D" id="2.160.20.10">
    <property type="entry name" value="Single-stranded right-handed beta-helix, Pectin lyase-like"/>
    <property type="match status" value="4"/>
</dbReference>
<accession>A0A0F9N342</accession>
<evidence type="ECO:0000256" key="1">
    <source>
        <dbReference type="ARBA" id="ARBA00004906"/>
    </source>
</evidence>
<feature type="domain" description="Right handed beta helix" evidence="6">
    <location>
        <begin position="438"/>
        <end position="598"/>
    </location>
</feature>
<comment type="pathway">
    <text evidence="1">Protein modification; protein ubiquitination.</text>
</comment>